<comment type="catalytic activity">
    <reaction evidence="4">
        <text>(R)-pantoate + NADP(+) = 2-dehydropantoate + NADPH + H(+)</text>
        <dbReference type="Rhea" id="RHEA:16233"/>
        <dbReference type="ChEBI" id="CHEBI:11561"/>
        <dbReference type="ChEBI" id="CHEBI:15378"/>
        <dbReference type="ChEBI" id="CHEBI:15980"/>
        <dbReference type="ChEBI" id="CHEBI:57783"/>
        <dbReference type="ChEBI" id="CHEBI:58349"/>
        <dbReference type="EC" id="1.1.1.169"/>
    </reaction>
</comment>
<sequence length="319" mass="35493">MTLVSQLSNPRSYAVIGTGALGGFYGAKLQKSGLDVNFLLRSDYDWVSQHGLQIESVWGDFQLPQVKAYNHPEKIPPCDVVIVAIKSTENHLLPQILPPVLKPDGVVLVLQNGLGIEPEIAEIVGNHRVLGGICVICSNKIKPGYIRHLDYGMMKLAEYDQNYQSGGITPRLKQIGEDFKTAGIPLEIAGDLLSIRWEKLVWNIPYNGLSVVLNARTDQMMSNPATRVLVEDIMGEVLEGAKGCDRFLDQEIINRMLSHTETMTPYKTSMKIDYDQRRPLEIDAILGNPLKMATAGGVHLPRIQMLYQQLKFLDAQNCP</sequence>
<dbReference type="PANTHER" id="PTHR21708:SF26">
    <property type="entry name" value="2-DEHYDROPANTOATE 2-REDUCTASE"/>
    <property type="match status" value="1"/>
</dbReference>
<dbReference type="RefSeq" id="WP_006619944.1">
    <property type="nucleotide sequence ID" value="NZ_BIMW01000091.1"/>
</dbReference>
<evidence type="ECO:0000313" key="7">
    <source>
        <dbReference type="EMBL" id="GCE94259.1"/>
    </source>
</evidence>
<dbReference type="SUPFAM" id="SSF51735">
    <property type="entry name" value="NAD(P)-binding Rossmann-fold domains"/>
    <property type="match status" value="1"/>
</dbReference>
<proteinExistence type="inferred from homology"/>
<feature type="domain" description="Ketopantoate reductase N-terminal" evidence="5">
    <location>
        <begin position="13"/>
        <end position="160"/>
    </location>
</feature>
<keyword evidence="4" id="KW-0566">Pantothenate biosynthesis</keyword>
<comment type="caution">
    <text evidence="7">The sequence shown here is derived from an EMBL/GenBank/DDBJ whole genome shotgun (WGS) entry which is preliminary data.</text>
</comment>
<dbReference type="InterPro" id="IPR051402">
    <property type="entry name" value="KPR-Related"/>
</dbReference>
<dbReference type="InterPro" id="IPR013328">
    <property type="entry name" value="6PGD_dom2"/>
</dbReference>
<dbReference type="InterPro" id="IPR036291">
    <property type="entry name" value="NAD(P)-bd_dom_sf"/>
</dbReference>
<dbReference type="NCBIfam" id="TIGR00745">
    <property type="entry name" value="apbA_panE"/>
    <property type="match status" value="1"/>
</dbReference>
<dbReference type="SUPFAM" id="SSF48179">
    <property type="entry name" value="6-phosphogluconate dehydrogenase C-terminal domain-like"/>
    <property type="match status" value="1"/>
</dbReference>
<dbReference type="EMBL" id="BIMW01000091">
    <property type="protein sequence ID" value="GCE94259.1"/>
    <property type="molecule type" value="Genomic_DNA"/>
</dbReference>
<dbReference type="Pfam" id="PF08546">
    <property type="entry name" value="ApbA_C"/>
    <property type="match status" value="1"/>
</dbReference>
<dbReference type="Proteomes" id="UP000326169">
    <property type="component" value="Unassembled WGS sequence"/>
</dbReference>
<dbReference type="EC" id="1.1.1.169" evidence="4"/>
<gene>
    <name evidence="7" type="ORF">NIES46_23130</name>
</gene>
<dbReference type="NCBIfam" id="NF004887">
    <property type="entry name" value="PRK06249.1"/>
    <property type="match status" value="1"/>
</dbReference>
<evidence type="ECO:0000259" key="6">
    <source>
        <dbReference type="Pfam" id="PF08546"/>
    </source>
</evidence>
<dbReference type="InterPro" id="IPR003710">
    <property type="entry name" value="ApbA"/>
</dbReference>
<comment type="similarity">
    <text evidence="1 4">Belongs to the ketopantoate reductase family.</text>
</comment>
<comment type="pathway">
    <text evidence="4">Cofactor biosynthesis; (R)-pantothenate biosynthesis; (R)-pantoate from 3-methyl-2-oxobutanoate: step 2/2.</text>
</comment>
<feature type="domain" description="Ketopantoate reductase C-terminal" evidence="6">
    <location>
        <begin position="191"/>
        <end position="312"/>
    </location>
</feature>
<evidence type="ECO:0000256" key="4">
    <source>
        <dbReference type="RuleBase" id="RU362068"/>
    </source>
</evidence>
<keyword evidence="8" id="KW-1185">Reference proteome</keyword>
<comment type="function">
    <text evidence="4">Catalyzes the NADPH-dependent reduction of ketopantoate into pantoic acid.</text>
</comment>
<keyword evidence="2 4" id="KW-0521">NADP</keyword>
<name>A0A5M3TA37_LIMPL</name>
<dbReference type="Pfam" id="PF02558">
    <property type="entry name" value="ApbA"/>
    <property type="match status" value="1"/>
</dbReference>
<dbReference type="InterPro" id="IPR013332">
    <property type="entry name" value="KPR_N"/>
</dbReference>
<evidence type="ECO:0000256" key="1">
    <source>
        <dbReference type="ARBA" id="ARBA00007870"/>
    </source>
</evidence>
<evidence type="ECO:0000256" key="2">
    <source>
        <dbReference type="ARBA" id="ARBA00022857"/>
    </source>
</evidence>
<dbReference type="Gene3D" id="3.40.50.720">
    <property type="entry name" value="NAD(P)-binding Rossmann-like Domain"/>
    <property type="match status" value="1"/>
</dbReference>
<accession>A0A5M3TA37</accession>
<dbReference type="InterPro" id="IPR008927">
    <property type="entry name" value="6-PGluconate_DH-like_C_sf"/>
</dbReference>
<protein>
    <recommendedName>
        <fullName evidence="4">2-dehydropantoate 2-reductase</fullName>
        <ecNumber evidence="4">1.1.1.169</ecNumber>
    </recommendedName>
    <alternativeName>
        <fullName evidence="4">Ketopantoate reductase</fullName>
    </alternativeName>
</protein>
<dbReference type="InterPro" id="IPR013752">
    <property type="entry name" value="KPA_reductase"/>
</dbReference>
<keyword evidence="3 4" id="KW-0560">Oxidoreductase</keyword>
<dbReference type="Gene3D" id="1.10.1040.10">
    <property type="entry name" value="N-(1-d-carboxylethyl)-l-norvaline Dehydrogenase, domain 2"/>
    <property type="match status" value="1"/>
</dbReference>
<dbReference type="PANTHER" id="PTHR21708">
    <property type="entry name" value="PROBABLE 2-DEHYDROPANTOATE 2-REDUCTASE"/>
    <property type="match status" value="1"/>
</dbReference>
<reference evidence="7 8" key="1">
    <citation type="journal article" date="2019" name="J Genomics">
        <title>The Draft Genome of a Hydrogen-producing Cyanobacterium, Arthrospira platensis NIES-46.</title>
        <authorList>
            <person name="Suzuki S."/>
            <person name="Yamaguchi H."/>
            <person name="Kawachi M."/>
        </authorList>
    </citation>
    <scope>NUCLEOTIDE SEQUENCE [LARGE SCALE GENOMIC DNA]</scope>
    <source>
        <strain evidence="7 8">NIES-46</strain>
    </source>
</reference>
<evidence type="ECO:0000313" key="8">
    <source>
        <dbReference type="Proteomes" id="UP000326169"/>
    </source>
</evidence>
<evidence type="ECO:0000256" key="3">
    <source>
        <dbReference type="ARBA" id="ARBA00023002"/>
    </source>
</evidence>
<evidence type="ECO:0000259" key="5">
    <source>
        <dbReference type="Pfam" id="PF02558"/>
    </source>
</evidence>
<organism evidence="7 8">
    <name type="scientific">Limnospira platensis NIES-46</name>
    <dbReference type="NCBI Taxonomy" id="1236695"/>
    <lineage>
        <taxon>Bacteria</taxon>
        <taxon>Bacillati</taxon>
        <taxon>Cyanobacteriota</taxon>
        <taxon>Cyanophyceae</taxon>
        <taxon>Oscillatoriophycideae</taxon>
        <taxon>Oscillatoriales</taxon>
        <taxon>Sirenicapillariaceae</taxon>
        <taxon>Limnospira</taxon>
    </lineage>
</organism>
<dbReference type="GeneID" id="301683159"/>